<dbReference type="GO" id="GO:0000049">
    <property type="term" value="F:tRNA binding"/>
    <property type="evidence" value="ECO:0007669"/>
    <property type="project" value="InterPro"/>
</dbReference>
<evidence type="ECO:0000256" key="5">
    <source>
        <dbReference type="ARBA" id="ARBA00022840"/>
    </source>
</evidence>
<evidence type="ECO:0000256" key="9">
    <source>
        <dbReference type="RuleBase" id="RU363037"/>
    </source>
</evidence>
<dbReference type="InterPro" id="IPR049940">
    <property type="entry name" value="GluQ/Sye"/>
</dbReference>
<organism evidence="13">
    <name type="scientific">Dissoconium aciculare CBS 342.82</name>
    <dbReference type="NCBI Taxonomy" id="1314786"/>
    <lineage>
        <taxon>Eukaryota</taxon>
        <taxon>Fungi</taxon>
        <taxon>Dikarya</taxon>
        <taxon>Ascomycota</taxon>
        <taxon>Pezizomycotina</taxon>
        <taxon>Dothideomycetes</taxon>
        <taxon>Dothideomycetidae</taxon>
        <taxon>Mycosphaerellales</taxon>
        <taxon>Dissoconiaceae</taxon>
        <taxon>Dissoconium</taxon>
    </lineage>
</organism>
<keyword evidence="5 9" id="KW-0067">ATP-binding</keyword>
<feature type="domain" description="Glutamyl/glutaminyl-tRNA synthetase class Ib catalytic" evidence="11">
    <location>
        <begin position="97"/>
        <end position="427"/>
    </location>
</feature>
<dbReference type="EC" id="6.1.1.17" evidence="2"/>
<dbReference type="AlphaFoldDB" id="A0A6J3MG89"/>
<evidence type="ECO:0000256" key="8">
    <source>
        <dbReference type="ARBA" id="ARBA00030865"/>
    </source>
</evidence>
<evidence type="ECO:0000313" key="12">
    <source>
        <dbReference type="Proteomes" id="UP000504637"/>
    </source>
</evidence>
<dbReference type="InterPro" id="IPR033910">
    <property type="entry name" value="GluRS_core"/>
</dbReference>
<dbReference type="GO" id="GO:0005524">
    <property type="term" value="F:ATP binding"/>
    <property type="evidence" value="ECO:0007669"/>
    <property type="project" value="UniProtKB-KW"/>
</dbReference>
<dbReference type="GO" id="GO:0004818">
    <property type="term" value="F:glutamate-tRNA ligase activity"/>
    <property type="evidence" value="ECO:0007669"/>
    <property type="project" value="UniProtKB-EC"/>
</dbReference>
<dbReference type="PROSITE" id="PS00178">
    <property type="entry name" value="AA_TRNA_LIGASE_I"/>
    <property type="match status" value="1"/>
</dbReference>
<dbReference type="Proteomes" id="UP000504637">
    <property type="component" value="Unplaced"/>
</dbReference>
<sequence length="697" mass="78112">MSFMKKEIFIYQPARVCIGRSHRNCILPNNVGTRRMHTNTIIHHTLAYGNVLFTRSRLPASHSVCDRCPQQSRHLSNNAPAQNGPGRNKNLPSTPARTRFAPSPTGQLHIGGLRTALFSYLLAKKTKGQFILRIEDTDQKRLVTGAEAQICDDLKWAGLQWDEGPGVGGPYGPYKQSERNHIYLQYTQQLLDTSAAYRCFCTPQSSETPDAGSSYVTSGCYQSCGTRSLEESDERASRSETYTVRLRTPTDAHKRIYQDLIHGKIQRLKRSPGTSSSSEAESGFSAAESILLKSDGTPTYHLANVVDDHLMKITHVIRGSEWMASTPLHYDLYAAFGWEPPQFAHVSLLADENKAKLSKRSSTGLVLDVRGMREQENVLPVALCNFLALLGWSNPQKDDLKDMQSLISDFDLKFTKGNTIVRTEKLWYLQKMHVAKICSEASTGISTSGHKFEEIVDQILPSASLLCSSTPHIAMFSSGLVNADAAIRAQCRRVLLVDPKAYRTPHQYVNQRNQYFFTYDRSRVPDEPDANSEERPGVRRNDLRSFTNDFIQSLQCSEAFNRLRPLTLAGQTDETANRMGESSCQSLLQSILCVSEEITKALDAAIRGRASPHIDFSQCDPLALQKQDALAIWMLASKQVRSEQEAQQVVEEHKRWKMGLLHFLREKLAYGQAGPNIGQVMALLGLDECRRRLAGQR</sequence>
<feature type="compositionally biased region" description="Polar residues" evidence="10">
    <location>
        <begin position="69"/>
        <end position="81"/>
    </location>
</feature>
<protein>
    <recommendedName>
        <fullName evidence="2">glutamate--tRNA ligase</fullName>
        <ecNumber evidence="2">6.1.1.17</ecNumber>
    </recommendedName>
    <alternativeName>
        <fullName evidence="8">Glutamyl-tRNA synthetase</fullName>
    </alternativeName>
</protein>
<evidence type="ECO:0000256" key="2">
    <source>
        <dbReference type="ARBA" id="ARBA00012835"/>
    </source>
</evidence>
<dbReference type="HAMAP" id="MF_00022">
    <property type="entry name" value="Glu_tRNA_synth_type1"/>
    <property type="match status" value="1"/>
</dbReference>
<evidence type="ECO:0000259" key="11">
    <source>
        <dbReference type="Pfam" id="PF00749"/>
    </source>
</evidence>
<evidence type="ECO:0000313" key="13">
    <source>
        <dbReference type="RefSeq" id="XP_033464011.1"/>
    </source>
</evidence>
<dbReference type="GO" id="GO:0005739">
    <property type="term" value="C:mitochondrion"/>
    <property type="evidence" value="ECO:0007669"/>
    <property type="project" value="TreeGrafter"/>
</dbReference>
<dbReference type="InterPro" id="IPR014729">
    <property type="entry name" value="Rossmann-like_a/b/a_fold"/>
</dbReference>
<keyword evidence="12" id="KW-1185">Reference proteome</keyword>
<name>A0A6J3MG89_9PEZI</name>
<dbReference type="PANTHER" id="PTHR43311:SF2">
    <property type="entry name" value="GLUTAMATE--TRNA LIGASE, MITOCHONDRIAL-RELATED"/>
    <property type="match status" value="1"/>
</dbReference>
<dbReference type="InterPro" id="IPR000924">
    <property type="entry name" value="Glu/Gln-tRNA-synth"/>
</dbReference>
<evidence type="ECO:0000256" key="3">
    <source>
        <dbReference type="ARBA" id="ARBA00022598"/>
    </source>
</evidence>
<dbReference type="CDD" id="cd00808">
    <property type="entry name" value="GluRS_core"/>
    <property type="match status" value="1"/>
</dbReference>
<evidence type="ECO:0000256" key="1">
    <source>
        <dbReference type="ARBA" id="ARBA00007894"/>
    </source>
</evidence>
<evidence type="ECO:0000256" key="10">
    <source>
        <dbReference type="SAM" id="MobiDB-lite"/>
    </source>
</evidence>
<dbReference type="PRINTS" id="PR00987">
    <property type="entry name" value="TRNASYNTHGLU"/>
</dbReference>
<dbReference type="GO" id="GO:0008270">
    <property type="term" value="F:zinc ion binding"/>
    <property type="evidence" value="ECO:0007669"/>
    <property type="project" value="InterPro"/>
</dbReference>
<keyword evidence="3 9" id="KW-0436">Ligase</keyword>
<dbReference type="RefSeq" id="XP_033464011.1">
    <property type="nucleotide sequence ID" value="XM_033603603.1"/>
</dbReference>
<dbReference type="PANTHER" id="PTHR43311">
    <property type="entry name" value="GLUTAMATE--TRNA LIGASE"/>
    <property type="match status" value="1"/>
</dbReference>
<keyword evidence="7 9" id="KW-0030">Aminoacyl-tRNA synthetase</keyword>
<proteinExistence type="inferred from homology"/>
<reference evidence="13" key="2">
    <citation type="submission" date="2020-04" db="EMBL/GenBank/DDBJ databases">
        <authorList>
            <consortium name="NCBI Genome Project"/>
        </authorList>
    </citation>
    <scope>NUCLEOTIDE SEQUENCE</scope>
    <source>
        <strain evidence="13">CBS 342.82</strain>
    </source>
</reference>
<reference evidence="13" key="1">
    <citation type="submission" date="2020-01" db="EMBL/GenBank/DDBJ databases">
        <authorList>
            <consortium name="DOE Joint Genome Institute"/>
            <person name="Haridas S."/>
            <person name="Albert R."/>
            <person name="Binder M."/>
            <person name="Bloem J."/>
            <person name="Labutti K."/>
            <person name="Salamov A."/>
            <person name="Andreopoulos B."/>
            <person name="Baker S.E."/>
            <person name="Barry K."/>
            <person name="Bills G."/>
            <person name="Bluhm B.H."/>
            <person name="Cannon C."/>
            <person name="Castanera R."/>
            <person name="Culley D.E."/>
            <person name="Daum C."/>
            <person name="Ezra D."/>
            <person name="Gonzalez J.B."/>
            <person name="Henrissat B."/>
            <person name="Kuo A."/>
            <person name="Liang C."/>
            <person name="Lipzen A."/>
            <person name="Lutzoni F."/>
            <person name="Magnuson J."/>
            <person name="Mondo S."/>
            <person name="Nolan M."/>
            <person name="Ohm R."/>
            <person name="Pangilinan J."/>
            <person name="Park H.-J."/>
            <person name="Ramirez L."/>
            <person name="Alfaro M."/>
            <person name="Sun H."/>
            <person name="Tritt A."/>
            <person name="Yoshinaga Y."/>
            <person name="Zwiers L.-H."/>
            <person name="Turgeon B.G."/>
            <person name="Goodwin S.B."/>
            <person name="Spatafora J.W."/>
            <person name="Crous P.W."/>
            <person name="Grigoriev I.V."/>
        </authorList>
    </citation>
    <scope>NUCLEOTIDE SEQUENCE</scope>
    <source>
        <strain evidence="13">CBS 342.82</strain>
    </source>
</reference>
<feature type="region of interest" description="Disordered" evidence="10">
    <location>
        <begin position="69"/>
        <end position="105"/>
    </location>
</feature>
<accession>A0A6J3MG89</accession>
<evidence type="ECO:0000256" key="4">
    <source>
        <dbReference type="ARBA" id="ARBA00022741"/>
    </source>
</evidence>
<keyword evidence="6 9" id="KW-0648">Protein biosynthesis</keyword>
<dbReference type="GO" id="GO:0006424">
    <property type="term" value="P:glutamyl-tRNA aminoacylation"/>
    <property type="evidence" value="ECO:0007669"/>
    <property type="project" value="InterPro"/>
</dbReference>
<dbReference type="InterPro" id="IPR008925">
    <property type="entry name" value="aa_tRNA-synth_I_cd-bd_sf"/>
</dbReference>
<evidence type="ECO:0000256" key="7">
    <source>
        <dbReference type="ARBA" id="ARBA00023146"/>
    </source>
</evidence>
<dbReference type="InterPro" id="IPR004527">
    <property type="entry name" value="Glu-tRNA-ligase_bac/mito"/>
</dbReference>
<dbReference type="InterPro" id="IPR020058">
    <property type="entry name" value="Glu/Gln-tRNA-synth_Ib_cat-dom"/>
</dbReference>
<evidence type="ECO:0000256" key="6">
    <source>
        <dbReference type="ARBA" id="ARBA00022917"/>
    </source>
</evidence>
<dbReference type="SUPFAM" id="SSF52374">
    <property type="entry name" value="Nucleotidylyl transferase"/>
    <property type="match status" value="1"/>
</dbReference>
<comment type="similarity">
    <text evidence="1">Belongs to the class-I aminoacyl-tRNA synthetase family. Glutamate--tRNA ligase type 1 subfamily.</text>
</comment>
<dbReference type="GeneID" id="54361403"/>
<dbReference type="Pfam" id="PF00749">
    <property type="entry name" value="tRNA-synt_1c"/>
    <property type="match status" value="1"/>
</dbReference>
<dbReference type="OrthoDB" id="428822at2759"/>
<dbReference type="NCBIfam" id="TIGR00464">
    <property type="entry name" value="gltX_bact"/>
    <property type="match status" value="1"/>
</dbReference>
<keyword evidence="4 9" id="KW-0547">Nucleotide-binding</keyword>
<gene>
    <name evidence="13" type="ORF">K489DRAFT_375059</name>
</gene>
<reference evidence="13" key="3">
    <citation type="submission" date="2025-08" db="UniProtKB">
        <authorList>
            <consortium name="RefSeq"/>
        </authorList>
    </citation>
    <scope>IDENTIFICATION</scope>
    <source>
        <strain evidence="13">CBS 342.82</strain>
    </source>
</reference>
<dbReference type="Gene3D" id="3.40.50.620">
    <property type="entry name" value="HUPs"/>
    <property type="match status" value="1"/>
</dbReference>
<dbReference type="InterPro" id="IPR001412">
    <property type="entry name" value="aa-tRNA-synth_I_CS"/>
</dbReference>
<dbReference type="SUPFAM" id="SSF48163">
    <property type="entry name" value="An anticodon-binding domain of class I aminoacyl-tRNA synthetases"/>
    <property type="match status" value="1"/>
</dbReference>